<name>A0A2U9PT33_MYCSE</name>
<dbReference type="PANTHER" id="PTHR30055:SF234">
    <property type="entry name" value="HTH-TYPE TRANSCRIPTIONAL REGULATOR BETI"/>
    <property type="match status" value="1"/>
</dbReference>
<dbReference type="PROSITE" id="PS50977">
    <property type="entry name" value="HTH_TETR_2"/>
    <property type="match status" value="1"/>
</dbReference>
<feature type="DNA-binding region" description="H-T-H motif" evidence="4">
    <location>
        <begin position="44"/>
        <end position="63"/>
    </location>
</feature>
<protein>
    <submittedName>
        <fullName evidence="6">DNA-binding protein</fullName>
    </submittedName>
</protein>
<evidence type="ECO:0000256" key="3">
    <source>
        <dbReference type="ARBA" id="ARBA00023163"/>
    </source>
</evidence>
<evidence type="ECO:0000256" key="2">
    <source>
        <dbReference type="ARBA" id="ARBA00023125"/>
    </source>
</evidence>
<dbReference type="PRINTS" id="PR00455">
    <property type="entry name" value="HTHTETR"/>
</dbReference>
<dbReference type="InterPro" id="IPR050109">
    <property type="entry name" value="HTH-type_TetR-like_transc_reg"/>
</dbReference>
<accession>A0A2U9PT33</accession>
<organism evidence="6 7">
    <name type="scientific">Mycolicibacterium smegmatis (strain MKD8)</name>
    <name type="common">Mycobacterium smegmatis</name>
    <dbReference type="NCBI Taxonomy" id="1214915"/>
    <lineage>
        <taxon>Bacteria</taxon>
        <taxon>Bacillati</taxon>
        <taxon>Actinomycetota</taxon>
        <taxon>Actinomycetes</taxon>
        <taxon>Mycobacteriales</taxon>
        <taxon>Mycobacteriaceae</taxon>
        <taxon>Mycolicibacterium</taxon>
    </lineage>
</organism>
<dbReference type="GO" id="GO:0003700">
    <property type="term" value="F:DNA-binding transcription factor activity"/>
    <property type="evidence" value="ECO:0007669"/>
    <property type="project" value="TreeGrafter"/>
</dbReference>
<keyword evidence="1" id="KW-0805">Transcription regulation</keyword>
<dbReference type="GO" id="GO:0000976">
    <property type="term" value="F:transcription cis-regulatory region binding"/>
    <property type="evidence" value="ECO:0007669"/>
    <property type="project" value="TreeGrafter"/>
</dbReference>
<dbReference type="InterPro" id="IPR001647">
    <property type="entry name" value="HTH_TetR"/>
</dbReference>
<evidence type="ECO:0000313" key="6">
    <source>
        <dbReference type="EMBL" id="AWT54927.1"/>
    </source>
</evidence>
<keyword evidence="2 4" id="KW-0238">DNA-binding</keyword>
<dbReference type="EMBL" id="CP027541">
    <property type="protein sequence ID" value="AWT54927.1"/>
    <property type="molecule type" value="Genomic_DNA"/>
</dbReference>
<reference evidence="6 7" key="1">
    <citation type="journal article" date="2013" name="Genome Announc.">
        <title>Draft genome sequence of MKD8, a conjugal recipient Mycobacterium smegmatis strain.</title>
        <authorList>
            <person name="Gray T.A."/>
            <person name="Palumbo M.J."/>
            <person name="Derbyshire K.M."/>
        </authorList>
    </citation>
    <scope>NUCLEOTIDE SEQUENCE [LARGE SCALE GENOMIC DNA]</scope>
    <source>
        <strain evidence="6 7">MKD8</strain>
    </source>
</reference>
<dbReference type="InterPro" id="IPR009057">
    <property type="entry name" value="Homeodomain-like_sf"/>
</dbReference>
<dbReference type="Gene3D" id="1.10.357.10">
    <property type="entry name" value="Tetracycline Repressor, domain 2"/>
    <property type="match status" value="1"/>
</dbReference>
<evidence type="ECO:0000256" key="1">
    <source>
        <dbReference type="ARBA" id="ARBA00023015"/>
    </source>
</evidence>
<dbReference type="Pfam" id="PF00440">
    <property type="entry name" value="TetR_N"/>
    <property type="match status" value="1"/>
</dbReference>
<evidence type="ECO:0000313" key="7">
    <source>
        <dbReference type="Proteomes" id="UP000011200"/>
    </source>
</evidence>
<dbReference type="Proteomes" id="UP000011200">
    <property type="component" value="Chromosome"/>
</dbReference>
<dbReference type="PANTHER" id="PTHR30055">
    <property type="entry name" value="HTH-TYPE TRANSCRIPTIONAL REGULATOR RUTR"/>
    <property type="match status" value="1"/>
</dbReference>
<gene>
    <name evidence="6" type="ORF">D806_039610</name>
</gene>
<reference evidence="7" key="2">
    <citation type="submission" date="2018-03" db="EMBL/GenBank/DDBJ databases">
        <authorList>
            <person name="Derbyshire K."/>
            <person name="Gray T.A."/>
            <person name="Champion M."/>
        </authorList>
    </citation>
    <scope>NUCLEOTIDE SEQUENCE [LARGE SCALE GENOMIC DNA]</scope>
    <source>
        <strain evidence="7">MKD8</strain>
    </source>
</reference>
<dbReference type="AlphaFoldDB" id="A0A2U9PT33"/>
<sequence length="216" mass="24227">MKSEASRKHPYRSELRAQQAEATRQLVLDTATELFVERGYAATSIDLIAQTAGVGRSTVFCAAGSKPWLLKTAYDRAVVGDDEQVPMVQRPQVRRLFEMTDPTQIVEAYVEILGDAAQRVSRIYEVVRSAAGLDPEVHQLWTEIDGQRLEGADTVAALLKKKGGLKKGLTLAAARDLVWLYNDPGMHYALVEVRGWSQRRYRAWLLDTFNHQLLGK</sequence>
<evidence type="ECO:0000259" key="5">
    <source>
        <dbReference type="PROSITE" id="PS50977"/>
    </source>
</evidence>
<feature type="domain" description="HTH tetR-type" evidence="5">
    <location>
        <begin position="21"/>
        <end position="81"/>
    </location>
</feature>
<keyword evidence="3" id="KW-0804">Transcription</keyword>
<proteinExistence type="predicted"/>
<dbReference type="SUPFAM" id="SSF46689">
    <property type="entry name" value="Homeodomain-like"/>
    <property type="match status" value="1"/>
</dbReference>
<evidence type="ECO:0000256" key="4">
    <source>
        <dbReference type="PROSITE-ProRule" id="PRU00335"/>
    </source>
</evidence>
<dbReference type="RefSeq" id="WP_003895430.1">
    <property type="nucleotide sequence ID" value="NZ_CP027541.1"/>
</dbReference>